<dbReference type="RefSeq" id="WP_196940146.1">
    <property type="nucleotide sequence ID" value="NZ_MU158690.1"/>
</dbReference>
<protein>
    <recommendedName>
        <fullName evidence="4">RNA polymerase subunit sigma-70</fullName>
    </recommendedName>
</protein>
<dbReference type="Proteomes" id="UP000618319">
    <property type="component" value="Unassembled WGS sequence"/>
</dbReference>
<keyword evidence="1" id="KW-1133">Transmembrane helix</keyword>
<reference evidence="2 3" key="1">
    <citation type="submission" date="2018-02" db="EMBL/GenBank/DDBJ databases">
        <title>Sphingobacterium KA21.</title>
        <authorList>
            <person name="Vasarhelyi B.M."/>
            <person name="Deshmukh S."/>
            <person name="Balint B."/>
            <person name="Kukolya J."/>
        </authorList>
    </citation>
    <scope>NUCLEOTIDE SEQUENCE [LARGE SCALE GENOMIC DNA]</scope>
    <source>
        <strain evidence="2 3">Ka21</strain>
    </source>
</reference>
<proteinExistence type="predicted"/>
<sequence>MENNYQLSRIHNYVMGLMSKEEMYAIEREALQDPFLQDAIDGYKMQQGVDAKQLSILQQRLARRIETQAKDRNRRFFGWQRLTVGLAAAVLLVVACSLIFFNFITSKQEKKTEVILMEHQLRVDSRPLANNDAVPEMGWPQFNEELNSEVRDILSTEDVIVRFNVEKGLAAAITVTGTSTATIGPVLIEFVRDKVKWNGTRGEIRIEMDSKE</sequence>
<evidence type="ECO:0000313" key="2">
    <source>
        <dbReference type="EMBL" id="MBE8722230.1"/>
    </source>
</evidence>
<organism evidence="2 3">
    <name type="scientific">Sphingobacterium pedocola</name>
    <dbReference type="NCBI Taxonomy" id="2082722"/>
    <lineage>
        <taxon>Bacteria</taxon>
        <taxon>Pseudomonadati</taxon>
        <taxon>Bacteroidota</taxon>
        <taxon>Sphingobacteriia</taxon>
        <taxon>Sphingobacteriales</taxon>
        <taxon>Sphingobacteriaceae</taxon>
        <taxon>Sphingobacterium</taxon>
    </lineage>
</organism>
<dbReference type="EMBL" id="PSKQ01000023">
    <property type="protein sequence ID" value="MBE8722230.1"/>
    <property type="molecule type" value="Genomic_DNA"/>
</dbReference>
<name>A0ABR9TAB1_9SPHI</name>
<keyword evidence="3" id="KW-1185">Reference proteome</keyword>
<evidence type="ECO:0000313" key="3">
    <source>
        <dbReference type="Proteomes" id="UP000618319"/>
    </source>
</evidence>
<accession>A0ABR9TAB1</accession>
<feature type="transmembrane region" description="Helical" evidence="1">
    <location>
        <begin position="82"/>
        <end position="104"/>
    </location>
</feature>
<keyword evidence="1" id="KW-0812">Transmembrane</keyword>
<evidence type="ECO:0008006" key="4">
    <source>
        <dbReference type="Google" id="ProtNLM"/>
    </source>
</evidence>
<keyword evidence="1" id="KW-0472">Membrane</keyword>
<gene>
    <name evidence="2" type="ORF">C4F40_16000</name>
</gene>
<evidence type="ECO:0000256" key="1">
    <source>
        <dbReference type="SAM" id="Phobius"/>
    </source>
</evidence>
<comment type="caution">
    <text evidence="2">The sequence shown here is derived from an EMBL/GenBank/DDBJ whole genome shotgun (WGS) entry which is preliminary data.</text>
</comment>